<dbReference type="Gene3D" id="3.60.10.10">
    <property type="entry name" value="Endonuclease/exonuclease/phosphatase"/>
    <property type="match status" value="1"/>
</dbReference>
<dbReference type="OrthoDB" id="5598740at2759"/>
<accession>A0A2T9YPB7</accession>
<sequence length="330" mass="37858">MSQSTSSSLLIGFWNCRGLDSDSFKVVIDLLSNDEYDLIFLIETWFMDHAYTTSSSYFFISSKRVYPKPDFGRWKSGLACYITPKHRQAISYFSSTEYSISLTIYSKSIQLVYFPPTMSLQSCKLLLPKTPISLLLGDINTHFGKKFGSKNSGPAERSQMINDYCEAMRLVHLIPQPPGNTPDHAFVNYQIDATWKFKRKIGKDLSDHSFMEICLPIEKPQKVDLLSDSLKFNLKPLENPIIQLIMVNSYEKSRTLLTDGWVKLYKLNPFSKISEVQSSIDFMFYMIVTLIHSVCDEVLGSYTIHQTKSTADYINGRFLPRNKIKSLKES</sequence>
<organism evidence="1 2">
    <name type="scientific">Furculomyces boomerangus</name>
    <dbReference type="NCBI Taxonomy" id="61424"/>
    <lineage>
        <taxon>Eukaryota</taxon>
        <taxon>Fungi</taxon>
        <taxon>Fungi incertae sedis</taxon>
        <taxon>Zoopagomycota</taxon>
        <taxon>Kickxellomycotina</taxon>
        <taxon>Harpellomycetes</taxon>
        <taxon>Harpellales</taxon>
        <taxon>Harpellaceae</taxon>
        <taxon>Furculomyces</taxon>
    </lineage>
</organism>
<evidence type="ECO:0000313" key="2">
    <source>
        <dbReference type="Proteomes" id="UP000245699"/>
    </source>
</evidence>
<keyword evidence="2" id="KW-1185">Reference proteome</keyword>
<name>A0A2T9YPB7_9FUNG</name>
<proteinExistence type="predicted"/>
<gene>
    <name evidence="1" type="ORF">BB559_003074</name>
</gene>
<dbReference type="InterPro" id="IPR036691">
    <property type="entry name" value="Endo/exonu/phosph_ase_sf"/>
</dbReference>
<dbReference type="EMBL" id="MBFT01000271">
    <property type="protein sequence ID" value="PVU94172.1"/>
    <property type="molecule type" value="Genomic_DNA"/>
</dbReference>
<reference evidence="1 2" key="1">
    <citation type="journal article" date="2018" name="MBio">
        <title>Comparative Genomics Reveals the Core Gene Toolbox for the Fungus-Insect Symbiosis.</title>
        <authorList>
            <person name="Wang Y."/>
            <person name="Stata M."/>
            <person name="Wang W."/>
            <person name="Stajich J.E."/>
            <person name="White M.M."/>
            <person name="Moncalvo J.M."/>
        </authorList>
    </citation>
    <scope>NUCLEOTIDE SEQUENCE [LARGE SCALE GENOMIC DNA]</scope>
    <source>
        <strain evidence="1 2">AUS-77-4</strain>
    </source>
</reference>
<dbReference type="SUPFAM" id="SSF56219">
    <property type="entry name" value="DNase I-like"/>
    <property type="match status" value="1"/>
</dbReference>
<dbReference type="AlphaFoldDB" id="A0A2T9YPB7"/>
<dbReference type="STRING" id="61424.A0A2T9YPB7"/>
<protein>
    <recommendedName>
        <fullName evidence="3">Endonuclease/exonuclease/phosphatase domain-containing protein</fullName>
    </recommendedName>
</protein>
<dbReference type="Proteomes" id="UP000245699">
    <property type="component" value="Unassembled WGS sequence"/>
</dbReference>
<evidence type="ECO:0000313" key="1">
    <source>
        <dbReference type="EMBL" id="PVU94172.1"/>
    </source>
</evidence>
<evidence type="ECO:0008006" key="3">
    <source>
        <dbReference type="Google" id="ProtNLM"/>
    </source>
</evidence>
<comment type="caution">
    <text evidence="1">The sequence shown here is derived from an EMBL/GenBank/DDBJ whole genome shotgun (WGS) entry which is preliminary data.</text>
</comment>